<feature type="region of interest" description="Disordered" evidence="1">
    <location>
        <begin position="155"/>
        <end position="193"/>
    </location>
</feature>
<name>K0KVK8_WICCF</name>
<protein>
    <submittedName>
        <fullName evidence="2">Uncharacterized protein</fullName>
    </submittedName>
</protein>
<feature type="compositionally biased region" description="Acidic residues" evidence="1">
    <location>
        <begin position="169"/>
        <end position="193"/>
    </location>
</feature>
<dbReference type="AlphaFoldDB" id="K0KVK8"/>
<dbReference type="EMBL" id="CAIF01000220">
    <property type="protein sequence ID" value="CCH45972.1"/>
    <property type="molecule type" value="Genomic_DNA"/>
</dbReference>
<comment type="caution">
    <text evidence="2">The sequence shown here is derived from an EMBL/GenBank/DDBJ whole genome shotgun (WGS) entry which is preliminary data.</text>
</comment>
<dbReference type="HOGENOM" id="CLU_1409812_0_0_1"/>
<reference evidence="2 3" key="1">
    <citation type="journal article" date="2012" name="Eukaryot. Cell">
        <title>Draft genome sequence of Wickerhamomyces ciferrii NRRL Y-1031 F-60-10.</title>
        <authorList>
            <person name="Schneider J."/>
            <person name="Andrea H."/>
            <person name="Blom J."/>
            <person name="Jaenicke S."/>
            <person name="Ruckert C."/>
            <person name="Schorsch C."/>
            <person name="Szczepanowski R."/>
            <person name="Farwick M."/>
            <person name="Goesmann A."/>
            <person name="Puhler A."/>
            <person name="Schaffer S."/>
            <person name="Tauch A."/>
            <person name="Kohler T."/>
            <person name="Brinkrolf K."/>
        </authorList>
    </citation>
    <scope>NUCLEOTIDE SEQUENCE [LARGE SCALE GENOMIC DNA]</scope>
    <source>
        <strain evidence="3">ATCC 14091 / BCRC 22168 / CBS 111 / JCM 3599 / NBRC 0793 / NRRL Y-1031 F-60-10</strain>
    </source>
</reference>
<sequence>MDASIPAHVELSQYPLLYIKDTYSDHPKIRELELIAESFGLSVLENNITTLSSKIRNSFTDKPTEKEMETFEQNDALRLIEKDIHFINGTKTLSSNDKNFVSKEIFLCLFKESIERIIDYEYQDQVTMTLVFSRRNRKQQVDTVDTLFSLVFEGQNPNPEDNLNHYSDSDADDAAGEQEDNDDGYAESSDEIY</sequence>
<dbReference type="InParanoid" id="K0KVK8"/>
<proteinExistence type="predicted"/>
<organism evidence="2 3">
    <name type="scientific">Wickerhamomyces ciferrii (strain ATCC 14091 / BCRC 22168 / CBS 111 / JCM 3599 / NBRC 0793 / NRRL Y-1031 F-60-10)</name>
    <name type="common">Yeast</name>
    <name type="synonym">Pichia ciferrii</name>
    <dbReference type="NCBI Taxonomy" id="1206466"/>
    <lineage>
        <taxon>Eukaryota</taxon>
        <taxon>Fungi</taxon>
        <taxon>Dikarya</taxon>
        <taxon>Ascomycota</taxon>
        <taxon>Saccharomycotina</taxon>
        <taxon>Saccharomycetes</taxon>
        <taxon>Phaffomycetales</taxon>
        <taxon>Wickerhamomycetaceae</taxon>
        <taxon>Wickerhamomyces</taxon>
    </lineage>
</organism>
<gene>
    <name evidence="2" type="ORF">BN7_5559</name>
</gene>
<keyword evidence="3" id="KW-1185">Reference proteome</keyword>
<evidence type="ECO:0000256" key="1">
    <source>
        <dbReference type="SAM" id="MobiDB-lite"/>
    </source>
</evidence>
<dbReference type="Proteomes" id="UP000009328">
    <property type="component" value="Unassembled WGS sequence"/>
</dbReference>
<feature type="compositionally biased region" description="Polar residues" evidence="1">
    <location>
        <begin position="155"/>
        <end position="166"/>
    </location>
</feature>
<accession>K0KVK8</accession>
<evidence type="ECO:0000313" key="3">
    <source>
        <dbReference type="Proteomes" id="UP000009328"/>
    </source>
</evidence>
<evidence type="ECO:0000313" key="2">
    <source>
        <dbReference type="EMBL" id="CCH45972.1"/>
    </source>
</evidence>